<keyword evidence="2" id="KW-0808">Transferase</keyword>
<dbReference type="EMBL" id="JH159157">
    <property type="protein sequence ID" value="EGZ12524.1"/>
    <property type="molecule type" value="Genomic_DNA"/>
</dbReference>
<dbReference type="PANTHER" id="PTHR23359">
    <property type="entry name" value="NUCLEOTIDE KINASE"/>
    <property type="match status" value="1"/>
</dbReference>
<name>G4ZXA8_PHYSP</name>
<evidence type="ECO:0000256" key="2">
    <source>
        <dbReference type="ARBA" id="ARBA00022679"/>
    </source>
</evidence>
<dbReference type="InterPro" id="IPR000850">
    <property type="entry name" value="Adenylat/UMP-CMP_kin"/>
</dbReference>
<dbReference type="InParanoid" id="G4ZXA8"/>
<organism evidence="6 7">
    <name type="scientific">Phytophthora sojae (strain P6497)</name>
    <name type="common">Soybean stem and root rot agent</name>
    <name type="synonym">Phytophthora megasperma f. sp. glycines</name>
    <dbReference type="NCBI Taxonomy" id="1094619"/>
    <lineage>
        <taxon>Eukaryota</taxon>
        <taxon>Sar</taxon>
        <taxon>Stramenopiles</taxon>
        <taxon>Oomycota</taxon>
        <taxon>Peronosporomycetes</taxon>
        <taxon>Peronosporales</taxon>
        <taxon>Peronosporaceae</taxon>
        <taxon>Phytophthora</taxon>
    </lineage>
</organism>
<dbReference type="Proteomes" id="UP000002640">
    <property type="component" value="Unassembled WGS sequence"/>
</dbReference>
<dbReference type="OMA" id="DCKARGW"/>
<proteinExistence type="inferred from homology"/>
<dbReference type="Pfam" id="PF00406">
    <property type="entry name" value="ADK"/>
    <property type="match status" value="2"/>
</dbReference>
<protein>
    <recommendedName>
        <fullName evidence="8">Cilia- and flagella-associated protein 61 N-terminal domain-containing protein</fullName>
    </recommendedName>
</protein>
<evidence type="ECO:0000256" key="5">
    <source>
        <dbReference type="SAM" id="MobiDB-lite"/>
    </source>
</evidence>
<evidence type="ECO:0000313" key="7">
    <source>
        <dbReference type="Proteomes" id="UP000002640"/>
    </source>
</evidence>
<evidence type="ECO:0008006" key="8">
    <source>
        <dbReference type="Google" id="ProtNLM"/>
    </source>
</evidence>
<dbReference type="GeneID" id="20659991"/>
<dbReference type="InterPro" id="IPR027417">
    <property type="entry name" value="P-loop_NTPase"/>
</dbReference>
<dbReference type="SMR" id="G4ZXA8"/>
<dbReference type="SUPFAM" id="SSF52540">
    <property type="entry name" value="P-loop containing nucleoside triphosphate hydrolases"/>
    <property type="match status" value="2"/>
</dbReference>
<dbReference type="NCBIfam" id="TIGR01351">
    <property type="entry name" value="adk"/>
    <property type="match status" value="1"/>
</dbReference>
<gene>
    <name evidence="6" type="ORF">PHYSODRAFT_517942</name>
</gene>
<dbReference type="PROSITE" id="PS00113">
    <property type="entry name" value="ADENYLATE_KINASE"/>
    <property type="match status" value="1"/>
</dbReference>
<dbReference type="Gene3D" id="3.40.50.300">
    <property type="entry name" value="P-loop containing nucleotide triphosphate hydrolases"/>
    <property type="match status" value="2"/>
</dbReference>
<feature type="compositionally biased region" description="Acidic residues" evidence="5">
    <location>
        <begin position="434"/>
        <end position="445"/>
    </location>
</feature>
<dbReference type="GO" id="GO:0005524">
    <property type="term" value="F:ATP binding"/>
    <property type="evidence" value="ECO:0007669"/>
    <property type="project" value="InterPro"/>
</dbReference>
<feature type="region of interest" description="Disordered" evidence="5">
    <location>
        <begin position="286"/>
        <end position="327"/>
    </location>
</feature>
<dbReference type="InterPro" id="IPR036193">
    <property type="entry name" value="ADK_active_lid_dom_sf"/>
</dbReference>
<dbReference type="InterPro" id="IPR033690">
    <property type="entry name" value="Adenylat_kinase_CS"/>
</dbReference>
<feature type="region of interest" description="Disordered" evidence="5">
    <location>
        <begin position="434"/>
        <end position="454"/>
    </location>
</feature>
<sequence length="896" mass="98293">MELAVRGCNGADEAAVELLSAPDSSTRRKLFGLTHAGALIETSQVTLCAELPAPKDPTATEEPATAAHATLAGFASFDDQIPAALARWSEVRDYLKKRLLFGKPNGCLMLMAFRYDPEVSTERKVLAALLHQLFKLQQDLGGVVLAVHVGVDVEELGVFSQTFSCYDAVGLSTGGLLMFYRAVRADYIPSVYVRSPLSSEAEADQLQAMVRKNEDQKRHAVNAWFDAATDPTRVLTNQDEHRACFVAQCIDTQQPCGLLACTDSIDTDQVAGYARLFSDIYRKANPMPEELPTSTPTPAPTPLQTSSPRSLTRSVGGPPNIILLGPTGSGKGTQSKRLVKEFGVVYVCAGDLLCEAASDASGKYADLNRLMNAGDLVPDEIVQDLVLARLVQPDCKARGWLLEGFPRTDTQARVLIGHGAKPDVVAILELSDDDASQRDGDDDGESEAKAAPSSAPVGRRLALYREYREAVRQNFVKISTVIHVDAAKSRDTTTRKLVHEIYRARGSRGPLRVRNPPRLIITGAPASGKGTQCELLVRALHVVHLSTGDMLRQAIRDGTSLGKQAQGYMDGGQLVPDELIVGVVLERLAQPDCKARGWLLDGFPRTEAQAQALLAARTIPDCVLALDVPDDEVVKRIAGRRLDPETGKTYHMAFNPPPPEVADRVIQRSDDTEETVRTRLEQFHAHSKAVVTALGGVCELIQADGTRPVDQVAELLLGGAERCLLRNNAAIVSLFSMVPTHQTRAPLFLPNVFEHFRDKDCLLLCLPESCRRPEITSGFRFVRGDPSISTIAGLRQQDEENNVVANKKAKHAKHDKHDKAKTFILYAFHRDELPFLLNFTLDLRYGREGLRTHGALLDAQVHRDPGSWRQEGEEAENASKSCHVRDRRCCQQHFFR</sequence>
<accession>G4ZXA8</accession>
<dbReference type="CDD" id="cd01428">
    <property type="entry name" value="ADK"/>
    <property type="match status" value="1"/>
</dbReference>
<dbReference type="HAMAP" id="MF_00235">
    <property type="entry name" value="Adenylate_kinase_Adk"/>
    <property type="match status" value="2"/>
</dbReference>
<dbReference type="STRING" id="1094619.G4ZXA8"/>
<dbReference type="KEGG" id="psoj:PHYSODRAFT_517942"/>
<dbReference type="RefSeq" id="XP_009532857.1">
    <property type="nucleotide sequence ID" value="XM_009534562.1"/>
</dbReference>
<dbReference type="InterPro" id="IPR006259">
    <property type="entry name" value="Adenyl_kin_sub"/>
</dbReference>
<keyword evidence="7" id="KW-1185">Reference proteome</keyword>
<dbReference type="PRINTS" id="PR00094">
    <property type="entry name" value="ADENYLTKNASE"/>
</dbReference>
<evidence type="ECO:0000313" key="6">
    <source>
        <dbReference type="EMBL" id="EGZ12524.1"/>
    </source>
</evidence>
<dbReference type="AlphaFoldDB" id="G4ZXA8"/>
<evidence type="ECO:0000256" key="1">
    <source>
        <dbReference type="ARBA" id="ARBA00007220"/>
    </source>
</evidence>
<keyword evidence="4" id="KW-0418">Kinase</keyword>
<reference evidence="6 7" key="1">
    <citation type="journal article" date="2006" name="Science">
        <title>Phytophthora genome sequences uncover evolutionary origins and mechanisms of pathogenesis.</title>
        <authorList>
            <person name="Tyler B.M."/>
            <person name="Tripathy S."/>
            <person name="Zhang X."/>
            <person name="Dehal P."/>
            <person name="Jiang R.H."/>
            <person name="Aerts A."/>
            <person name="Arredondo F.D."/>
            <person name="Baxter L."/>
            <person name="Bensasson D."/>
            <person name="Beynon J.L."/>
            <person name="Chapman J."/>
            <person name="Damasceno C.M."/>
            <person name="Dorrance A.E."/>
            <person name="Dou D."/>
            <person name="Dickerman A.W."/>
            <person name="Dubchak I.L."/>
            <person name="Garbelotto M."/>
            <person name="Gijzen M."/>
            <person name="Gordon S.G."/>
            <person name="Govers F."/>
            <person name="Grunwald N.J."/>
            <person name="Huang W."/>
            <person name="Ivors K.L."/>
            <person name="Jones R.W."/>
            <person name="Kamoun S."/>
            <person name="Krampis K."/>
            <person name="Lamour K.H."/>
            <person name="Lee M.K."/>
            <person name="McDonald W.H."/>
            <person name="Medina M."/>
            <person name="Meijer H.J."/>
            <person name="Nordberg E.K."/>
            <person name="Maclean D.J."/>
            <person name="Ospina-Giraldo M.D."/>
            <person name="Morris P.F."/>
            <person name="Phuntumart V."/>
            <person name="Putnam N.H."/>
            <person name="Rash S."/>
            <person name="Rose J.K."/>
            <person name="Sakihama Y."/>
            <person name="Salamov A.A."/>
            <person name="Savidor A."/>
            <person name="Scheuring C.F."/>
            <person name="Smith B.M."/>
            <person name="Sobral B.W."/>
            <person name="Terry A."/>
            <person name="Torto-Alalibo T.A."/>
            <person name="Win J."/>
            <person name="Xu Z."/>
            <person name="Zhang H."/>
            <person name="Grigoriev I.V."/>
            <person name="Rokhsar D.S."/>
            <person name="Boore J.L."/>
        </authorList>
    </citation>
    <scope>NUCLEOTIDE SEQUENCE [LARGE SCALE GENOMIC DNA]</scope>
    <source>
        <strain evidence="6 7">P6497</strain>
    </source>
</reference>
<dbReference type="SUPFAM" id="SSF57774">
    <property type="entry name" value="Microbial and mitochondrial ADK, insert 'zinc finger' domain"/>
    <property type="match status" value="1"/>
</dbReference>
<evidence type="ECO:0000256" key="3">
    <source>
        <dbReference type="ARBA" id="ARBA00022741"/>
    </source>
</evidence>
<comment type="similarity">
    <text evidence="1">Belongs to the adenylate kinase family.</text>
</comment>
<dbReference type="GO" id="GO:0004017">
    <property type="term" value="F:AMP kinase activity"/>
    <property type="evidence" value="ECO:0007669"/>
    <property type="project" value="InterPro"/>
</dbReference>
<keyword evidence="3" id="KW-0547">Nucleotide-binding</keyword>
<evidence type="ECO:0000256" key="4">
    <source>
        <dbReference type="ARBA" id="ARBA00022777"/>
    </source>
</evidence>